<sequence>MLYTVEMVFVRNVLVMGSSGGNGFLQEYMVNAVYSRNGLLQEYRANAVYSRNLWSGLSPDSTNIEIWCTRLSFAEGISVLGKILCMLTHFVCLSTSFNVRPTIINDVIIFSSLNTSLIFDFLKSCPTLHLQFYP</sequence>
<evidence type="ECO:0000313" key="1">
    <source>
        <dbReference type="EMBL" id="JAP17254.1"/>
    </source>
</evidence>
<accession>A0A0V0HCP2</accession>
<protein>
    <submittedName>
        <fullName evidence="1">Putative ovule protein</fullName>
    </submittedName>
</protein>
<reference evidence="1" key="1">
    <citation type="submission" date="2015-12" db="EMBL/GenBank/DDBJ databases">
        <title>Gene expression during late stages of embryo sac development: a critical building block for successful pollen-pistil interactions.</title>
        <authorList>
            <person name="Liu Y."/>
            <person name="Joly V."/>
            <person name="Sabar M."/>
            <person name="Matton D.P."/>
        </authorList>
    </citation>
    <scope>NUCLEOTIDE SEQUENCE</scope>
</reference>
<dbReference type="AlphaFoldDB" id="A0A0V0HCP2"/>
<organism evidence="1">
    <name type="scientific">Solanum chacoense</name>
    <name type="common">Chaco potato</name>
    <dbReference type="NCBI Taxonomy" id="4108"/>
    <lineage>
        <taxon>Eukaryota</taxon>
        <taxon>Viridiplantae</taxon>
        <taxon>Streptophyta</taxon>
        <taxon>Embryophyta</taxon>
        <taxon>Tracheophyta</taxon>
        <taxon>Spermatophyta</taxon>
        <taxon>Magnoliopsida</taxon>
        <taxon>eudicotyledons</taxon>
        <taxon>Gunneridae</taxon>
        <taxon>Pentapetalae</taxon>
        <taxon>asterids</taxon>
        <taxon>lamiids</taxon>
        <taxon>Solanales</taxon>
        <taxon>Solanaceae</taxon>
        <taxon>Solanoideae</taxon>
        <taxon>Solaneae</taxon>
        <taxon>Solanum</taxon>
    </lineage>
</organism>
<name>A0A0V0HCP2_SOLCH</name>
<proteinExistence type="predicted"/>
<dbReference type="EMBL" id="GEDG01022754">
    <property type="protein sequence ID" value="JAP17254.1"/>
    <property type="molecule type" value="Transcribed_RNA"/>
</dbReference>